<dbReference type="Gene3D" id="1.10.287.4300">
    <property type="entry name" value="Stage III sporulation protein AH-like"/>
    <property type="match status" value="1"/>
</dbReference>
<protein>
    <submittedName>
        <fullName evidence="3">SpoIIIAH-like family protein</fullName>
    </submittedName>
</protein>
<dbReference type="InterPro" id="IPR024232">
    <property type="entry name" value="SpoIIIAH"/>
</dbReference>
<evidence type="ECO:0000256" key="2">
    <source>
        <dbReference type="SAM" id="Phobius"/>
    </source>
</evidence>
<evidence type="ECO:0000313" key="3">
    <source>
        <dbReference type="EMBL" id="RDU24348.1"/>
    </source>
</evidence>
<keyword evidence="2" id="KW-0472">Membrane</keyword>
<dbReference type="Pfam" id="PF12685">
    <property type="entry name" value="SpoIIIAH"/>
    <property type="match status" value="1"/>
</dbReference>
<dbReference type="OrthoDB" id="9789991at2"/>
<evidence type="ECO:0000313" key="4">
    <source>
        <dbReference type="Proteomes" id="UP000255036"/>
    </source>
</evidence>
<evidence type="ECO:0000256" key="1">
    <source>
        <dbReference type="SAM" id="MobiDB-lite"/>
    </source>
</evidence>
<gene>
    <name evidence="3" type="ORF">DWV06_05075</name>
</gene>
<comment type="caution">
    <text evidence="3">The sequence shown here is derived from an EMBL/GenBank/DDBJ whole genome shotgun (WGS) entry which is preliminary data.</text>
</comment>
<feature type="compositionally biased region" description="Basic and acidic residues" evidence="1">
    <location>
        <begin position="96"/>
        <end position="139"/>
    </location>
</feature>
<keyword evidence="2" id="KW-1133">Transmembrane helix</keyword>
<feature type="compositionally biased region" description="Basic and acidic residues" evidence="1">
    <location>
        <begin position="50"/>
        <end position="59"/>
    </location>
</feature>
<organism evidence="3 4">
    <name type="scientific">Anaerosacchariphilus polymeriproducens</name>
    <dbReference type="NCBI Taxonomy" id="1812858"/>
    <lineage>
        <taxon>Bacteria</taxon>
        <taxon>Bacillati</taxon>
        <taxon>Bacillota</taxon>
        <taxon>Clostridia</taxon>
        <taxon>Lachnospirales</taxon>
        <taxon>Lachnospiraceae</taxon>
        <taxon>Anaerosacchariphilus</taxon>
    </lineage>
</organism>
<proteinExistence type="predicted"/>
<keyword evidence="4" id="KW-1185">Reference proteome</keyword>
<accession>A0A371AXP1</accession>
<dbReference type="AlphaFoldDB" id="A0A371AXP1"/>
<feature type="transmembrane region" description="Helical" evidence="2">
    <location>
        <begin position="12"/>
        <end position="32"/>
    </location>
</feature>
<name>A0A371AXP1_9FIRM</name>
<dbReference type="InterPro" id="IPR038503">
    <property type="entry name" value="SpoIIIAH_sf"/>
</dbReference>
<feature type="region of interest" description="Disordered" evidence="1">
    <location>
        <begin position="43"/>
        <end position="149"/>
    </location>
</feature>
<reference evidence="3 4" key="1">
    <citation type="submission" date="2018-07" db="EMBL/GenBank/DDBJ databases">
        <title>Anaerosacharophilus polymeroproducens gen. nov. sp. nov., an anaerobic bacterium isolated from salt field.</title>
        <authorList>
            <person name="Kim W."/>
            <person name="Yang S.-H."/>
            <person name="Oh J."/>
            <person name="Lee J.-H."/>
            <person name="Kwon K.K."/>
        </authorList>
    </citation>
    <scope>NUCLEOTIDE SEQUENCE [LARGE SCALE GENOMIC DNA]</scope>
    <source>
        <strain evidence="3 4">MCWD5</strain>
    </source>
</reference>
<dbReference type="Proteomes" id="UP000255036">
    <property type="component" value="Unassembled WGS sequence"/>
</dbReference>
<keyword evidence="2" id="KW-0812">Transmembrane</keyword>
<sequence length="274" mass="30760">MNRRERLLKKIFRKNQIIITTLAVMIAVAGYLNYSGTMLGTNETSTQSENKNDKNKEVVNTDDVDQLTDNQISDISEEDIFTDTEDHNSKVQANATEKKEDKKITESIEKKKDNEKKEDSDTKKKDAKDDEKDKKKNNEDNVPGEAVLTSSPFSDVNFIAEAKLTREQVRSKNKEVLLEVINNKNVTDDQKQSAIDGMLKMTENSEREMAAEVLLEAKGITDAVVTITDNSADVVVNMSEVTDAKRAQIEDVMKRKTGVSAENIVITPIQAEEK</sequence>
<dbReference type="EMBL" id="QRCT01000013">
    <property type="protein sequence ID" value="RDU24348.1"/>
    <property type="molecule type" value="Genomic_DNA"/>
</dbReference>